<dbReference type="eggNOG" id="KOG1216">
    <property type="taxonomic scope" value="Eukaryota"/>
</dbReference>
<dbReference type="InterPro" id="IPR036084">
    <property type="entry name" value="Ser_inhib-like_sf"/>
</dbReference>
<feature type="domain" description="VWFD" evidence="6">
    <location>
        <begin position="166"/>
        <end position="347"/>
    </location>
</feature>
<keyword evidence="3" id="KW-0472">Membrane</keyword>
<dbReference type="Pfam" id="PF12714">
    <property type="entry name" value="TILa"/>
    <property type="match status" value="2"/>
</dbReference>
<dbReference type="InterPro" id="IPR001846">
    <property type="entry name" value="VWF_type-D"/>
</dbReference>
<dbReference type="PANTHER" id="PTHR46160:SF9">
    <property type="entry name" value="PROTEIN PRY2-RELATED"/>
    <property type="match status" value="1"/>
</dbReference>
<dbReference type="Pfam" id="PF01826">
    <property type="entry name" value="TIL"/>
    <property type="match status" value="5"/>
</dbReference>
<evidence type="ECO:0000256" key="2">
    <source>
        <dbReference type="ARBA" id="ARBA00022729"/>
    </source>
</evidence>
<dbReference type="SMART" id="SM00216">
    <property type="entry name" value="VWD"/>
    <property type="match status" value="4"/>
</dbReference>
<feature type="domain" description="VWFD" evidence="6">
    <location>
        <begin position="545"/>
        <end position="714"/>
    </location>
</feature>
<dbReference type="Proteomes" id="UP000007646">
    <property type="component" value="Unassembled WGS sequence"/>
</dbReference>
<dbReference type="InterPro" id="IPR025615">
    <property type="entry name" value="TILa_dom"/>
</dbReference>
<dbReference type="Pfam" id="PF08742">
    <property type="entry name" value="C8"/>
    <property type="match status" value="5"/>
</dbReference>
<keyword evidence="8" id="KW-1185">Reference proteome</keyword>
<feature type="domain" description="VWFD" evidence="6">
    <location>
        <begin position="1293"/>
        <end position="1467"/>
    </location>
</feature>
<dbReference type="SMART" id="SM00832">
    <property type="entry name" value="C8"/>
    <property type="match status" value="4"/>
</dbReference>
<dbReference type="STRING" id="9785.ENSLAFP00000022652"/>
<accession>G3U494</accession>
<organism evidence="7 8">
    <name type="scientific">Loxodonta africana</name>
    <name type="common">African elephant</name>
    <dbReference type="NCBI Taxonomy" id="9785"/>
    <lineage>
        <taxon>Eukaryota</taxon>
        <taxon>Metazoa</taxon>
        <taxon>Chordata</taxon>
        <taxon>Craniata</taxon>
        <taxon>Vertebrata</taxon>
        <taxon>Euteleostomi</taxon>
        <taxon>Mammalia</taxon>
        <taxon>Eutheria</taxon>
        <taxon>Afrotheria</taxon>
        <taxon>Proboscidea</taxon>
        <taxon>Elephantidae</taxon>
        <taxon>Loxodonta</taxon>
    </lineage>
</organism>
<dbReference type="OMA" id="LRPWRTP"/>
<evidence type="ECO:0000256" key="3">
    <source>
        <dbReference type="ARBA" id="ARBA00023136"/>
    </source>
</evidence>
<evidence type="ECO:0000256" key="4">
    <source>
        <dbReference type="ARBA" id="ARBA00023157"/>
    </source>
</evidence>
<feature type="domain" description="VWFD" evidence="6">
    <location>
        <begin position="921"/>
        <end position="1096"/>
    </location>
</feature>
<dbReference type="InterPro" id="IPR052749">
    <property type="entry name" value="Alpha-tectorin"/>
</dbReference>
<keyword evidence="2" id="KW-0732">Signal</keyword>
<keyword evidence="4" id="KW-1015">Disulfide bond</keyword>
<dbReference type="SUPFAM" id="SSF57567">
    <property type="entry name" value="Serine protease inhibitors"/>
    <property type="match status" value="5"/>
</dbReference>
<dbReference type="GeneTree" id="ENSGT00950000183155"/>
<evidence type="ECO:0000313" key="8">
    <source>
        <dbReference type="Proteomes" id="UP000007646"/>
    </source>
</evidence>
<evidence type="ECO:0000259" key="6">
    <source>
        <dbReference type="PROSITE" id="PS51233"/>
    </source>
</evidence>
<dbReference type="Gene3D" id="2.10.25.10">
    <property type="entry name" value="Laminin"/>
    <property type="match status" value="5"/>
</dbReference>
<dbReference type="InParanoid" id="G3U494"/>
<comment type="subcellular location">
    <subcellularLocation>
        <location evidence="1">Membrane</location>
    </subcellularLocation>
</comment>
<evidence type="ECO:0000256" key="5">
    <source>
        <dbReference type="ARBA" id="ARBA00023180"/>
    </source>
</evidence>
<dbReference type="CDD" id="cd19941">
    <property type="entry name" value="TIL"/>
    <property type="match status" value="5"/>
</dbReference>
<reference evidence="7" key="2">
    <citation type="submission" date="2025-08" db="UniProtKB">
        <authorList>
            <consortium name="Ensembl"/>
        </authorList>
    </citation>
    <scope>IDENTIFICATION</scope>
    <source>
        <strain evidence="7">Isolate ISIS603380</strain>
    </source>
</reference>
<evidence type="ECO:0000256" key="1">
    <source>
        <dbReference type="ARBA" id="ARBA00004370"/>
    </source>
</evidence>
<dbReference type="HOGENOM" id="CLU_001791_0_0_1"/>
<dbReference type="Pfam" id="PF00094">
    <property type="entry name" value="VWD"/>
    <property type="match status" value="4"/>
</dbReference>
<dbReference type="InterPro" id="IPR014853">
    <property type="entry name" value="VWF/SSPO/ZAN-like_Cys-rich_dom"/>
</dbReference>
<reference evidence="7" key="3">
    <citation type="submission" date="2025-09" db="UniProtKB">
        <authorList>
            <consortium name="Ensembl"/>
        </authorList>
    </citation>
    <scope>IDENTIFICATION</scope>
    <source>
        <strain evidence="7">Isolate ISIS603380</strain>
    </source>
</reference>
<name>G3U494_LOXAF</name>
<dbReference type="InterPro" id="IPR002919">
    <property type="entry name" value="TIL_dom"/>
</dbReference>
<sequence>TSCKAWICNFPSYRPAPCMALQVYAHACQRLGISIHSWRFQAGCPMECPENSHHELCGSSCPETCAGPSGASCPLPCGETCVCDPGFLRSGPACVLRRPGPGGCGCTHRGLLLAPAEALWEGAGCSLRCLCPAVAGSVLCTSASCGPGERCVLARGLRACGPAGMATCTAAGGGHYVTFDGRRFHLPGPCAYLLSSLSTAATEALTSFRVLLGTGPNGVPSSLEVQVPGYHLQPDRKEPGRVLVNSSWQNLPFQASGGSVLIFRQGWDTVVSCPFGLHVTYAPGIRVLLALSAAYRGRVVGLCADYNSDPTDDLRVPGTAASTKLPEDALTWAFGHSYLVVPLAGCPSVAGKMLPLPPSCATLLTTSTPAHLVQVCDILLDPLGPFRLCNRLLVPDPYFQDCVVDVCLGTGPCPVLGLYCEACQLLSSHVFPWWRPTLCSPLCPQHSHYTLCAPDCPITCAELEEPPGCKGSGRCREGCVCNAGFVLSGATCVPMAQCGCLRAGRYHKPGALLPPLHPASRCCCRCRPGGWVACKFCRPPQRPQGLRFASGESHYHTFDGTIFAYPGACTNLLVGTSPGRLRGMWPLEVVLEKDPGTPGLGPLLLHTGGHRFSLDRDDWGHITVDGVSRSLPFALSMGGARAFAQGASVALVMRGGLRLLFAPCCHLIVTLPAAFRGLTRGLCGNFNGNASDDLKPPRHAPCAALTPHPGSQCPAASKGTGGDAAWLDACGLLSKPEGPLAPCHALLPPEPFFQACVAGVGRARGKQQVLCACLQTYVAACQAAGASVLPWRAPGFCPMRCPPHSHYSSCVNPRPASCLGLQKVVHITTTCAEGCECDDGFFPAGADCVPVDRCSCFRQGQYFPQGSTFWTDNCTQRCQCPALGALVTGLPWCWPDTCNGGLQCRLLTQSSSSPITLEEPLVCTASGDFHFHTFGGAHFAFSGSSVYRLVGLCGTDHHNLEPFSLDLTPLLQSCGCTKALTLSACGLRLDMSPNDLNYIRVDSVLEWLPFSTGRCLRAYRQGRQLCVDMGFDLSLTYDWDSLVRVTLPGSYGLYLCSLCGPSGAGGPGAPLPDAWKVAEVPGCGPTCGSLCPDPCPVAARTSFAGDAHCGLVAAAAGPLGLCFEALDPQPFLHDCLDDVCRHRGFRRAVCRALAAYAVACQALNVSLRPWRTPDFCPLRCPRHSHYELCGQCCPATCAGGERCSGGGRCCEGCACDAGFVLSGAACVPAAQCGCPRAGRYQPLGAVWYPGPRCARRCRCDSDGTVTCAPRPCGRGRVCGLRWGVRLCLARRPRQLRTRRARAPAGFGGRAFLLPASCLDVLAHTVRPGAWPFSLDVARDGAGPPRRALVAQANNSPITCPFAPLRVDGERCWLPWVPPGGSAWATLEGRHTVVHTTYGLRVMYDWGSQVHLTVPSAFRGWLAGLCGPFGGDTGPLDLPLDTRPWSQGPFVPRCPLPPPDHGFHVSCPPRQAQVFRAPELCGLLQAPDGPFGRCLGRISHKPFLRICLQDVCHAHGRRLGLCGALTAYTAACQEAGIPVTPWRGPRLCPLTCPPRHHYSICARTCDGGCALPLSPAHCSSRCHEGCECDPGFTFDGTDCVSQDHCGCFHNRRYVPVGETLVLPGCQEYCMCLPGQDLQCQPLSCPQGTSCILDVGLWRCEAREGAMCRLVPGGLFTTFNGLSGLVPTPFIPFAYELATLVGAGSHDPNWFHVIADFLPCLGCPAPWPRMIISFKDGCVAMGPNQEIWVKG</sequence>
<dbReference type="GO" id="GO:0016020">
    <property type="term" value="C:membrane"/>
    <property type="evidence" value="ECO:0007669"/>
    <property type="project" value="UniProtKB-SubCell"/>
</dbReference>
<keyword evidence="5" id="KW-0325">Glycoprotein</keyword>
<dbReference type="PROSITE" id="PS51233">
    <property type="entry name" value="VWFD"/>
    <property type="match status" value="4"/>
</dbReference>
<dbReference type="PANTHER" id="PTHR46160">
    <property type="entry name" value="ALPHA-TECTORIN-RELATED"/>
    <property type="match status" value="1"/>
</dbReference>
<dbReference type="FunFam" id="2.10.25.10:FF:000055">
    <property type="entry name" value="alpha-tectorin isoform X1"/>
    <property type="match status" value="2"/>
</dbReference>
<reference evidence="7 8" key="1">
    <citation type="submission" date="2009-06" db="EMBL/GenBank/DDBJ databases">
        <title>The Genome Sequence of Loxodonta africana (African elephant).</title>
        <authorList>
            <person name="Di Palma F."/>
            <person name="Heiman D."/>
            <person name="Young S."/>
            <person name="Johnson J."/>
            <person name="Lander E.S."/>
            <person name="Lindblad-Toh K."/>
        </authorList>
    </citation>
    <scope>NUCLEOTIDE SEQUENCE [LARGE SCALE GENOMIC DNA]</scope>
    <source>
        <strain evidence="7 8">Isolate ISIS603380</strain>
    </source>
</reference>
<dbReference type="Ensembl" id="ENSLAFT00000030199.1">
    <property type="protein sequence ID" value="ENSLAFP00000022652.1"/>
    <property type="gene ID" value="ENSLAFG00000032231.1"/>
</dbReference>
<evidence type="ECO:0000313" key="7">
    <source>
        <dbReference type="Ensembl" id="ENSLAFP00000022652.1"/>
    </source>
</evidence>
<protein>
    <recommendedName>
        <fullName evidence="6">VWFD domain-containing protein</fullName>
    </recommendedName>
</protein>
<proteinExistence type="predicted"/>